<organism evidence="4 5">
    <name type="scientific">Methylobacterium nodulans (strain LMG 21967 / CNCM I-2342 / ORS 2060)</name>
    <dbReference type="NCBI Taxonomy" id="460265"/>
    <lineage>
        <taxon>Bacteria</taxon>
        <taxon>Pseudomonadati</taxon>
        <taxon>Pseudomonadota</taxon>
        <taxon>Alphaproteobacteria</taxon>
        <taxon>Hyphomicrobiales</taxon>
        <taxon>Methylobacteriaceae</taxon>
        <taxon>Methylobacterium</taxon>
    </lineage>
</organism>
<dbReference type="InterPro" id="IPR029063">
    <property type="entry name" value="SAM-dependent_MTases_sf"/>
</dbReference>
<evidence type="ECO:0000313" key="4">
    <source>
        <dbReference type="EMBL" id="ACL62930.1"/>
    </source>
</evidence>
<dbReference type="PANTHER" id="PTHR10509">
    <property type="entry name" value="O-METHYLTRANSFERASE-RELATED"/>
    <property type="match status" value="1"/>
</dbReference>
<proteinExistence type="predicted"/>
<keyword evidence="4" id="KW-0614">Plasmid</keyword>
<dbReference type="SUPFAM" id="SSF53335">
    <property type="entry name" value="S-adenosyl-L-methionine-dependent methyltransferases"/>
    <property type="match status" value="1"/>
</dbReference>
<sequence length="256" mass="27692">MTNCIADARSQEYIRAHYTRETPVLRELREYNATRPDSFLQITPDQGAALRMLVGACGAKRILEIGVYTGYSAIWMASVLPEDGFLLACDIDPGVLAIAEPYLRKAGLIDRIDFAVGPAQATLAKLLDQGAEGSFDLAFIDADKEPMNVYYEACLRLVRTGGLIVVDNVLWEGRVADPDSTDPDAAAMRAIAARITADSRVDSCVLSVGDGLLVARKLREAETVGIATGALSQELERGRSVGRSCLLSEPGRKEIE</sequence>
<gene>
    <name evidence="4" type="ordered locus">Mnod_7922</name>
</gene>
<dbReference type="Pfam" id="PF01596">
    <property type="entry name" value="Methyltransf_3"/>
    <property type="match status" value="1"/>
</dbReference>
<dbReference type="HOGENOM" id="CLU_067676_5_1_5"/>
<keyword evidence="1 4" id="KW-0489">Methyltransferase</keyword>
<dbReference type="EMBL" id="CP001351">
    <property type="protein sequence ID" value="ACL62930.1"/>
    <property type="molecule type" value="Genomic_DNA"/>
</dbReference>
<geneLocation type="plasmid" evidence="4 5">
    <name>pMNOD02</name>
</geneLocation>
<dbReference type="KEGG" id="mno:Mnod_7922"/>
<dbReference type="GO" id="GO:0008171">
    <property type="term" value="F:O-methyltransferase activity"/>
    <property type="evidence" value="ECO:0007669"/>
    <property type="project" value="InterPro"/>
</dbReference>
<keyword evidence="5" id="KW-1185">Reference proteome</keyword>
<keyword evidence="3" id="KW-0949">S-adenosyl-L-methionine</keyword>
<dbReference type="GO" id="GO:0008757">
    <property type="term" value="F:S-adenosylmethionine-dependent methyltransferase activity"/>
    <property type="evidence" value="ECO:0007669"/>
    <property type="project" value="TreeGrafter"/>
</dbReference>
<dbReference type="CDD" id="cd02440">
    <property type="entry name" value="AdoMet_MTases"/>
    <property type="match status" value="1"/>
</dbReference>
<dbReference type="InterPro" id="IPR002935">
    <property type="entry name" value="SAM_O-MeTrfase"/>
</dbReference>
<dbReference type="PANTHER" id="PTHR10509:SF14">
    <property type="entry name" value="CAFFEOYL-COA O-METHYLTRANSFERASE 3-RELATED"/>
    <property type="match status" value="1"/>
</dbReference>
<protein>
    <submittedName>
        <fullName evidence="4">O-methyltransferase family 3</fullName>
    </submittedName>
</protein>
<dbReference type="OrthoDB" id="5764702at2"/>
<dbReference type="AlphaFoldDB" id="B8IWN9"/>
<dbReference type="Gene3D" id="3.40.50.150">
    <property type="entry name" value="Vaccinia Virus protein VP39"/>
    <property type="match status" value="1"/>
</dbReference>
<evidence type="ECO:0000256" key="3">
    <source>
        <dbReference type="ARBA" id="ARBA00022691"/>
    </source>
</evidence>
<name>B8IWN9_METNO</name>
<dbReference type="Proteomes" id="UP000008207">
    <property type="component" value="Plasmid pMNOD02"/>
</dbReference>
<accession>B8IWN9</accession>
<reference evidence="5" key="1">
    <citation type="submission" date="2009-01" db="EMBL/GenBank/DDBJ databases">
        <title>Complete sequence of plasmid 2 of Methylobacterium nodulans ORS 2060.</title>
        <authorList>
            <consortium name="US DOE Joint Genome Institute"/>
            <person name="Lucas S."/>
            <person name="Copeland A."/>
            <person name="Lapidus A."/>
            <person name="Glavina del Rio T."/>
            <person name="Dalin E."/>
            <person name="Tice H."/>
            <person name="Bruce D."/>
            <person name="Goodwin L."/>
            <person name="Pitluck S."/>
            <person name="Sims D."/>
            <person name="Brettin T."/>
            <person name="Detter J.C."/>
            <person name="Han C."/>
            <person name="Larimer F."/>
            <person name="Land M."/>
            <person name="Hauser L."/>
            <person name="Kyrpides N."/>
            <person name="Ivanova N."/>
            <person name="Marx C.J."/>
            <person name="Richardson P."/>
        </authorList>
    </citation>
    <scope>NUCLEOTIDE SEQUENCE [LARGE SCALE GENOMIC DNA]</scope>
    <source>
        <strain evidence="5">LMG 21967 / CNCM I-2342 / ORS 2060</strain>
        <plasmid evidence="5">Plasmid pMNOD02</plasmid>
    </source>
</reference>
<evidence type="ECO:0000256" key="2">
    <source>
        <dbReference type="ARBA" id="ARBA00022679"/>
    </source>
</evidence>
<keyword evidence="2 4" id="KW-0808">Transferase</keyword>
<dbReference type="InterPro" id="IPR050362">
    <property type="entry name" value="Cation-dep_OMT"/>
</dbReference>
<dbReference type="PROSITE" id="PS51682">
    <property type="entry name" value="SAM_OMT_I"/>
    <property type="match status" value="1"/>
</dbReference>
<dbReference type="RefSeq" id="WP_012631132.1">
    <property type="nucleotide sequence ID" value="NC_011887.1"/>
</dbReference>
<evidence type="ECO:0000313" key="5">
    <source>
        <dbReference type="Proteomes" id="UP000008207"/>
    </source>
</evidence>
<evidence type="ECO:0000256" key="1">
    <source>
        <dbReference type="ARBA" id="ARBA00022603"/>
    </source>
</evidence>
<dbReference type="GO" id="GO:0032259">
    <property type="term" value="P:methylation"/>
    <property type="evidence" value="ECO:0007669"/>
    <property type="project" value="UniProtKB-KW"/>
</dbReference>